<dbReference type="CDD" id="cd17358">
    <property type="entry name" value="MFS_GLUT6_8_Class3_like"/>
    <property type="match status" value="1"/>
</dbReference>
<dbReference type="EMBL" id="JH668695">
    <property type="protein sequence ID" value="KAG6460777.1"/>
    <property type="molecule type" value="Genomic_DNA"/>
</dbReference>
<organism evidence="11 12">
    <name type="scientific">Manduca sexta</name>
    <name type="common">Tobacco hawkmoth</name>
    <name type="synonym">Tobacco hornworm</name>
    <dbReference type="NCBI Taxonomy" id="7130"/>
    <lineage>
        <taxon>Eukaryota</taxon>
        <taxon>Metazoa</taxon>
        <taxon>Ecdysozoa</taxon>
        <taxon>Arthropoda</taxon>
        <taxon>Hexapoda</taxon>
        <taxon>Insecta</taxon>
        <taxon>Pterygota</taxon>
        <taxon>Neoptera</taxon>
        <taxon>Endopterygota</taxon>
        <taxon>Lepidoptera</taxon>
        <taxon>Glossata</taxon>
        <taxon>Ditrysia</taxon>
        <taxon>Bombycoidea</taxon>
        <taxon>Sphingidae</taxon>
        <taxon>Sphinginae</taxon>
        <taxon>Sphingini</taxon>
        <taxon>Manduca</taxon>
    </lineage>
</organism>
<keyword evidence="6" id="KW-0325">Glycoprotein</keyword>
<dbReference type="NCBIfam" id="TIGR00879">
    <property type="entry name" value="SP"/>
    <property type="match status" value="1"/>
</dbReference>
<keyword evidence="8" id="KW-0813">Transport</keyword>
<dbReference type="PROSITE" id="PS00217">
    <property type="entry name" value="SUGAR_TRANSPORT_2"/>
    <property type="match status" value="1"/>
</dbReference>
<gene>
    <name evidence="11" type="ORF">O3G_MSEX012210</name>
</gene>
<dbReference type="InterPro" id="IPR036259">
    <property type="entry name" value="MFS_trans_sf"/>
</dbReference>
<dbReference type="PANTHER" id="PTHR48021:SF1">
    <property type="entry name" value="GH07001P-RELATED"/>
    <property type="match status" value="1"/>
</dbReference>
<evidence type="ECO:0000256" key="3">
    <source>
        <dbReference type="ARBA" id="ARBA00022692"/>
    </source>
</evidence>
<keyword evidence="12" id="KW-1185">Reference proteome</keyword>
<feature type="transmembrane region" description="Helical" evidence="9">
    <location>
        <begin position="310"/>
        <end position="333"/>
    </location>
</feature>
<dbReference type="InterPro" id="IPR003663">
    <property type="entry name" value="Sugar/inositol_transpt"/>
</dbReference>
<comment type="similarity">
    <text evidence="7">Belongs to the major facilitator superfamily. Sugar transporter (TC 2.A.1.1) family. Trehalose transporter subfamily.</text>
</comment>
<reference evidence="11" key="2">
    <citation type="submission" date="2020-12" db="EMBL/GenBank/DDBJ databases">
        <authorList>
            <person name="Kanost M."/>
        </authorList>
    </citation>
    <scope>NUCLEOTIDE SEQUENCE</scope>
</reference>
<evidence type="ECO:0000256" key="1">
    <source>
        <dbReference type="ARBA" id="ARBA00004651"/>
    </source>
</evidence>
<dbReference type="Pfam" id="PF00083">
    <property type="entry name" value="Sugar_tr"/>
    <property type="match status" value="1"/>
</dbReference>
<feature type="transmembrane region" description="Helical" evidence="9">
    <location>
        <begin position="172"/>
        <end position="193"/>
    </location>
</feature>
<feature type="domain" description="Major facilitator superfamily (MFS) profile" evidence="10">
    <location>
        <begin position="79"/>
        <end position="507"/>
    </location>
</feature>
<feature type="transmembrane region" description="Helical" evidence="9">
    <location>
        <begin position="230"/>
        <end position="250"/>
    </location>
</feature>
<dbReference type="GO" id="GO:0005886">
    <property type="term" value="C:plasma membrane"/>
    <property type="evidence" value="ECO:0007669"/>
    <property type="project" value="UniProtKB-SubCell"/>
</dbReference>
<evidence type="ECO:0000256" key="7">
    <source>
        <dbReference type="ARBA" id="ARBA00024348"/>
    </source>
</evidence>
<dbReference type="AlphaFoldDB" id="A0A922CWB6"/>
<dbReference type="Proteomes" id="UP000791440">
    <property type="component" value="Unassembled WGS sequence"/>
</dbReference>
<dbReference type="PROSITE" id="PS50850">
    <property type="entry name" value="MFS"/>
    <property type="match status" value="1"/>
</dbReference>
<evidence type="ECO:0000313" key="12">
    <source>
        <dbReference type="Proteomes" id="UP000791440"/>
    </source>
</evidence>
<name>A0A922CWB6_MANSE</name>
<evidence type="ECO:0000256" key="8">
    <source>
        <dbReference type="RuleBase" id="RU003346"/>
    </source>
</evidence>
<feature type="transmembrane region" description="Helical" evidence="9">
    <location>
        <begin position="412"/>
        <end position="433"/>
    </location>
</feature>
<feature type="transmembrane region" description="Helical" evidence="9">
    <location>
        <begin position="378"/>
        <end position="400"/>
    </location>
</feature>
<dbReference type="InterPro" id="IPR020846">
    <property type="entry name" value="MFS_dom"/>
</dbReference>
<dbReference type="InterPro" id="IPR005829">
    <property type="entry name" value="Sugar_transporter_CS"/>
</dbReference>
<proteinExistence type="inferred from homology"/>
<sequence>MSDSDIRSFGCEKMHPDKTCYDNTGFVLTEKGDRGFNQSAEGPNANPRMAEIGVSQAELVDSRGDNARKLPQYIAALSATLGALAAGTMLGWSSPVMYKITQPNSTDYDFPVSVSQGDWISSVINLGAAAICIPIGLIMDIIGRKKTMLCLVLPFTLGWLLITFGTSVGMLIAGRFVTGIAGGAFCVTAPAYTSEIAQDSIRGTLGSYFQLMITVGILFAYAVGSYTSVFVFNILCLLIPIIFGVVFFFMPESPNYLVVKNRNDEAREALVRLRGSQYDVDYELDKLKQKAEEARNNPVSYMNAITKKNAIKAIVICYSLMLCQQLSGINAVIFNTSTIFGAAGAAISASISTIVIGVIQVVATFGSSLVVDRLGRRILLLLSALVMCLCSTALGVFFFLQDTHGQDAPIVLAINWLPLLSLSLFIVAFSIGLGPIPWMMAGDLCLIDIKAFVSSTAGTLNWLLSFTVTSTFNSLNTAIGSGQVFWMFAGIMLLGFVFIFFVVPETKGKSVDEIQLLLGAEPQERQVEEKK</sequence>
<evidence type="ECO:0000256" key="5">
    <source>
        <dbReference type="ARBA" id="ARBA00023136"/>
    </source>
</evidence>
<evidence type="ECO:0000256" key="6">
    <source>
        <dbReference type="ARBA" id="ARBA00023180"/>
    </source>
</evidence>
<protein>
    <recommendedName>
        <fullName evidence="10">Major facilitator superfamily (MFS) profile domain-containing protein</fullName>
    </recommendedName>
</protein>
<accession>A0A922CWB6</accession>
<feature type="transmembrane region" description="Helical" evidence="9">
    <location>
        <begin position="119"/>
        <end position="142"/>
    </location>
</feature>
<dbReference type="Gene3D" id="1.20.1250.20">
    <property type="entry name" value="MFS general substrate transporter like domains"/>
    <property type="match status" value="1"/>
</dbReference>
<evidence type="ECO:0000259" key="10">
    <source>
        <dbReference type="PROSITE" id="PS50850"/>
    </source>
</evidence>
<feature type="transmembrane region" description="Helical" evidence="9">
    <location>
        <begin position="73"/>
        <end position="92"/>
    </location>
</feature>
<keyword evidence="3 9" id="KW-0812">Transmembrane</keyword>
<dbReference type="InterPro" id="IPR044775">
    <property type="entry name" value="MFS_ERD6/Tret1-like"/>
</dbReference>
<comment type="subcellular location">
    <subcellularLocation>
        <location evidence="1">Cell membrane</location>
        <topology evidence="1">Multi-pass membrane protein</topology>
    </subcellularLocation>
</comment>
<dbReference type="PROSITE" id="PS00216">
    <property type="entry name" value="SUGAR_TRANSPORT_1"/>
    <property type="match status" value="1"/>
</dbReference>
<feature type="transmembrane region" description="Helical" evidence="9">
    <location>
        <begin position="339"/>
        <end position="366"/>
    </location>
</feature>
<dbReference type="PANTHER" id="PTHR48021">
    <property type="match status" value="1"/>
</dbReference>
<dbReference type="InterPro" id="IPR005828">
    <property type="entry name" value="MFS_sugar_transport-like"/>
</dbReference>
<keyword evidence="2" id="KW-1003">Cell membrane</keyword>
<keyword evidence="5 9" id="KW-0472">Membrane</keyword>
<evidence type="ECO:0000256" key="4">
    <source>
        <dbReference type="ARBA" id="ARBA00022989"/>
    </source>
</evidence>
<evidence type="ECO:0000256" key="9">
    <source>
        <dbReference type="SAM" id="Phobius"/>
    </source>
</evidence>
<feature type="transmembrane region" description="Helical" evidence="9">
    <location>
        <begin position="205"/>
        <end position="224"/>
    </location>
</feature>
<comment type="caution">
    <text evidence="11">The sequence shown here is derived from an EMBL/GenBank/DDBJ whole genome shotgun (WGS) entry which is preliminary data.</text>
</comment>
<dbReference type="GO" id="GO:0051119">
    <property type="term" value="F:sugar transmembrane transporter activity"/>
    <property type="evidence" value="ECO:0007669"/>
    <property type="project" value="InterPro"/>
</dbReference>
<dbReference type="InterPro" id="IPR050549">
    <property type="entry name" value="MFS_Trehalose_Transporter"/>
</dbReference>
<feature type="transmembrane region" description="Helical" evidence="9">
    <location>
        <begin position="445"/>
        <end position="464"/>
    </location>
</feature>
<feature type="transmembrane region" description="Helical" evidence="9">
    <location>
        <begin position="484"/>
        <end position="503"/>
    </location>
</feature>
<feature type="transmembrane region" description="Helical" evidence="9">
    <location>
        <begin position="149"/>
        <end position="166"/>
    </location>
</feature>
<dbReference type="FunFam" id="1.20.1250.20:FF:000055">
    <property type="entry name" value="Facilitated trehalose transporter Tret1-2 homolog"/>
    <property type="match status" value="1"/>
</dbReference>
<keyword evidence="4 9" id="KW-1133">Transmembrane helix</keyword>
<evidence type="ECO:0000313" key="11">
    <source>
        <dbReference type="EMBL" id="KAG6460777.1"/>
    </source>
</evidence>
<dbReference type="PRINTS" id="PR00171">
    <property type="entry name" value="SUGRTRNSPORT"/>
</dbReference>
<dbReference type="SUPFAM" id="SSF103473">
    <property type="entry name" value="MFS general substrate transporter"/>
    <property type="match status" value="1"/>
</dbReference>
<evidence type="ECO:0000256" key="2">
    <source>
        <dbReference type="ARBA" id="ARBA00022475"/>
    </source>
</evidence>
<reference evidence="11" key="1">
    <citation type="journal article" date="2016" name="Insect Biochem. Mol. Biol.">
        <title>Multifaceted biological insights from a draft genome sequence of the tobacco hornworm moth, Manduca sexta.</title>
        <authorList>
            <person name="Kanost M.R."/>
            <person name="Arrese E.L."/>
            <person name="Cao X."/>
            <person name="Chen Y.R."/>
            <person name="Chellapilla S."/>
            <person name="Goldsmith M.R."/>
            <person name="Grosse-Wilde E."/>
            <person name="Heckel D.G."/>
            <person name="Herndon N."/>
            <person name="Jiang H."/>
            <person name="Papanicolaou A."/>
            <person name="Qu J."/>
            <person name="Soulages J.L."/>
            <person name="Vogel H."/>
            <person name="Walters J."/>
            <person name="Waterhouse R.M."/>
            <person name="Ahn S.J."/>
            <person name="Almeida F.C."/>
            <person name="An C."/>
            <person name="Aqrawi P."/>
            <person name="Bretschneider A."/>
            <person name="Bryant W.B."/>
            <person name="Bucks S."/>
            <person name="Chao H."/>
            <person name="Chevignon G."/>
            <person name="Christen J.M."/>
            <person name="Clarke D.F."/>
            <person name="Dittmer N.T."/>
            <person name="Ferguson L.C.F."/>
            <person name="Garavelou S."/>
            <person name="Gordon K.H.J."/>
            <person name="Gunaratna R.T."/>
            <person name="Han Y."/>
            <person name="Hauser F."/>
            <person name="He Y."/>
            <person name="Heidel-Fischer H."/>
            <person name="Hirsh A."/>
            <person name="Hu Y."/>
            <person name="Jiang H."/>
            <person name="Kalra D."/>
            <person name="Klinner C."/>
            <person name="Konig C."/>
            <person name="Kovar C."/>
            <person name="Kroll A.R."/>
            <person name="Kuwar S.S."/>
            <person name="Lee S.L."/>
            <person name="Lehman R."/>
            <person name="Li K."/>
            <person name="Li Z."/>
            <person name="Liang H."/>
            <person name="Lovelace S."/>
            <person name="Lu Z."/>
            <person name="Mansfield J.H."/>
            <person name="McCulloch K.J."/>
            <person name="Mathew T."/>
            <person name="Morton B."/>
            <person name="Muzny D.M."/>
            <person name="Neunemann D."/>
            <person name="Ongeri F."/>
            <person name="Pauchet Y."/>
            <person name="Pu L.L."/>
            <person name="Pyrousis I."/>
            <person name="Rao X.J."/>
            <person name="Redding A."/>
            <person name="Roesel C."/>
            <person name="Sanchez-Gracia A."/>
            <person name="Schaack S."/>
            <person name="Shukla A."/>
            <person name="Tetreau G."/>
            <person name="Wang Y."/>
            <person name="Xiong G.H."/>
            <person name="Traut W."/>
            <person name="Walsh T.K."/>
            <person name="Worley K.C."/>
            <person name="Wu D."/>
            <person name="Wu W."/>
            <person name="Wu Y.Q."/>
            <person name="Zhang X."/>
            <person name="Zou Z."/>
            <person name="Zucker H."/>
            <person name="Briscoe A.D."/>
            <person name="Burmester T."/>
            <person name="Clem R.J."/>
            <person name="Feyereisen R."/>
            <person name="Grimmelikhuijzen C.J.P."/>
            <person name="Hamodrakas S.J."/>
            <person name="Hansson B.S."/>
            <person name="Huguet E."/>
            <person name="Jermiin L.S."/>
            <person name="Lan Q."/>
            <person name="Lehman H.K."/>
            <person name="Lorenzen M."/>
            <person name="Merzendorfer H."/>
            <person name="Michalopoulos I."/>
            <person name="Morton D.B."/>
            <person name="Muthukrishnan S."/>
            <person name="Oakeshott J.G."/>
            <person name="Palmer W."/>
            <person name="Park Y."/>
            <person name="Passarelli A.L."/>
            <person name="Rozas J."/>
            <person name="Schwartz L.M."/>
            <person name="Smith W."/>
            <person name="Southgate A."/>
            <person name="Vilcinskas A."/>
            <person name="Vogt R."/>
            <person name="Wang P."/>
            <person name="Werren J."/>
            <person name="Yu X.Q."/>
            <person name="Zhou J.J."/>
            <person name="Brown S.J."/>
            <person name="Scherer S.E."/>
            <person name="Richards S."/>
            <person name="Blissard G.W."/>
        </authorList>
    </citation>
    <scope>NUCLEOTIDE SEQUENCE</scope>
</reference>